<sequence length="191" mass="21060">MTGREYDLLEDARSLVAGQWLQDGEQLRSYAATGRGNYKSEIRGHPSAAYRAATAVGWAAVKLVSPVGIVTGGVPYWNEIRRFEGRPPGLVAFGEGRDCEAARLLKTGPHRSGIWILTDRRFGFAADRITSASDGKQAKGLRRDGDTLVLLDKVLEVPAARFVFEDRVTRGGDVYLRIRFRDGSGLDVHNR</sequence>
<proteinExistence type="predicted"/>
<dbReference type="AlphaFoldDB" id="A0A2T0UCU9"/>
<dbReference type="RefSeq" id="WP_106366399.1">
    <property type="nucleotide sequence ID" value="NZ_PVTJ01000012.1"/>
</dbReference>
<evidence type="ECO:0000313" key="2">
    <source>
        <dbReference type="Proteomes" id="UP000238176"/>
    </source>
</evidence>
<protein>
    <submittedName>
        <fullName evidence="1">Uncharacterized protein</fullName>
    </submittedName>
</protein>
<dbReference type="EMBL" id="PVTJ01000012">
    <property type="protein sequence ID" value="PRY55753.1"/>
    <property type="molecule type" value="Genomic_DNA"/>
</dbReference>
<keyword evidence="2" id="KW-1185">Reference proteome</keyword>
<name>A0A2T0UCU9_9ACTN</name>
<organism evidence="1 2">
    <name type="scientific">Glycomyces artemisiae</name>
    <dbReference type="NCBI Taxonomy" id="1076443"/>
    <lineage>
        <taxon>Bacteria</taxon>
        <taxon>Bacillati</taxon>
        <taxon>Actinomycetota</taxon>
        <taxon>Actinomycetes</taxon>
        <taxon>Glycomycetales</taxon>
        <taxon>Glycomycetaceae</taxon>
        <taxon>Glycomyces</taxon>
    </lineage>
</organism>
<accession>A0A2T0UCU9</accession>
<comment type="caution">
    <text evidence="1">The sequence shown here is derived from an EMBL/GenBank/DDBJ whole genome shotgun (WGS) entry which is preliminary data.</text>
</comment>
<dbReference type="OrthoDB" id="5187833at2"/>
<dbReference type="Proteomes" id="UP000238176">
    <property type="component" value="Unassembled WGS sequence"/>
</dbReference>
<reference evidence="1 2" key="1">
    <citation type="submission" date="2018-03" db="EMBL/GenBank/DDBJ databases">
        <title>Genomic Encyclopedia of Type Strains, Phase III (KMG-III): the genomes of soil and plant-associated and newly described type strains.</title>
        <authorList>
            <person name="Whitman W."/>
        </authorList>
    </citation>
    <scope>NUCLEOTIDE SEQUENCE [LARGE SCALE GENOMIC DNA]</scope>
    <source>
        <strain evidence="1 2">CGMCC 4.7067</strain>
    </source>
</reference>
<gene>
    <name evidence="1" type="ORF">B0I28_11266</name>
</gene>
<evidence type="ECO:0000313" key="1">
    <source>
        <dbReference type="EMBL" id="PRY55753.1"/>
    </source>
</evidence>